<dbReference type="GO" id="GO:0042802">
    <property type="term" value="F:identical protein binding"/>
    <property type="evidence" value="ECO:0007669"/>
    <property type="project" value="TreeGrafter"/>
</dbReference>
<sequence length="445" mass="51408">MDGSILIIVFELSVNLFESYLMVEFISKYNGYKFYGIKRNILFGGTVIAIFLNVTAMNYVQSYVESANYISLIIIVSYSLYALNGKNKIKIFSCIVFNVLMILTAMISLLSISTIFIVDIKYIITTFSVYRLTAAILSKILLFYLSRIIIKIRVNQYEKSSNLSWFAVTLIPVLTIFIMVTITESVLVNKDPRISFYFLLSMIGLIIINAFSYFMFTKLGEEHKKNLENTIINQRYILSQKHNDEVKELYNEIKIIKHDMKNHLINIREYINNNYMKEGTEYIDKIIEKINVTKKFVLTKNVSFDAIVNNKFSKAYSMGIKTIISVKYEIDDEIEGTDINVLIGNLLDNSIEACENIKGKKEISLLTDKRKDYILIEVSNTIDKAVLKENGQLVTTKKDKENHGMGIKSVRKIVEKYNGIMDFKEDKNNFTCKILLLSNHDQEYD</sequence>
<comment type="caution">
    <text evidence="3">The sequence shown here is derived from an EMBL/GenBank/DDBJ whole genome shotgun (WGS) entry which is preliminary data.</text>
</comment>
<keyword evidence="4" id="KW-1185">Reference proteome</keyword>
<dbReference type="PANTHER" id="PTHR40448:SF1">
    <property type="entry name" value="TWO-COMPONENT SENSOR HISTIDINE KINASE"/>
    <property type="match status" value="1"/>
</dbReference>
<dbReference type="EMBL" id="JACBNQ010000023">
    <property type="protein sequence ID" value="NYB75555.1"/>
    <property type="molecule type" value="Genomic_DNA"/>
</dbReference>
<dbReference type="PANTHER" id="PTHR40448">
    <property type="entry name" value="TWO-COMPONENT SENSOR HISTIDINE KINASE"/>
    <property type="match status" value="1"/>
</dbReference>
<feature type="transmembrane region" description="Helical" evidence="1">
    <location>
        <begin position="95"/>
        <end position="117"/>
    </location>
</feature>
<evidence type="ECO:0000256" key="1">
    <source>
        <dbReference type="SAM" id="Phobius"/>
    </source>
</evidence>
<feature type="domain" description="Sensor histidine kinase NatK-like C-terminal" evidence="2">
    <location>
        <begin position="337"/>
        <end position="436"/>
    </location>
</feature>
<accession>A0A974BLH4</accession>
<dbReference type="InterPro" id="IPR036890">
    <property type="entry name" value="HATPase_C_sf"/>
</dbReference>
<feature type="transmembrane region" description="Helical" evidence="1">
    <location>
        <begin position="41"/>
        <end position="60"/>
    </location>
</feature>
<dbReference type="Gene3D" id="3.30.565.10">
    <property type="entry name" value="Histidine kinase-like ATPase, C-terminal domain"/>
    <property type="match status" value="1"/>
</dbReference>
<evidence type="ECO:0000313" key="4">
    <source>
        <dbReference type="Proteomes" id="UP000611629"/>
    </source>
</evidence>
<keyword evidence="1" id="KW-0812">Transmembrane</keyword>
<protein>
    <submittedName>
        <fullName evidence="3">GHKL domain-containing protein</fullName>
    </submittedName>
</protein>
<evidence type="ECO:0000259" key="2">
    <source>
        <dbReference type="Pfam" id="PF14501"/>
    </source>
</evidence>
<organism evidence="3 4">
    <name type="scientific">Sedimentibacter hydroxybenzoicus DSM 7310</name>
    <dbReference type="NCBI Taxonomy" id="1123245"/>
    <lineage>
        <taxon>Bacteria</taxon>
        <taxon>Bacillati</taxon>
        <taxon>Bacillota</taxon>
        <taxon>Tissierellia</taxon>
        <taxon>Sedimentibacter</taxon>
    </lineage>
</organism>
<evidence type="ECO:0000313" key="3">
    <source>
        <dbReference type="EMBL" id="NYB75555.1"/>
    </source>
</evidence>
<feature type="transmembrane region" description="Helical" evidence="1">
    <location>
        <begin position="129"/>
        <end position="150"/>
    </location>
</feature>
<dbReference type="Pfam" id="PF14501">
    <property type="entry name" value="HATPase_c_5"/>
    <property type="match status" value="1"/>
</dbReference>
<feature type="transmembrane region" description="Helical" evidence="1">
    <location>
        <begin position="6"/>
        <end position="29"/>
    </location>
</feature>
<proteinExistence type="predicted"/>
<keyword evidence="1" id="KW-0472">Membrane</keyword>
<dbReference type="InterPro" id="IPR032834">
    <property type="entry name" value="NatK-like_C"/>
</dbReference>
<keyword evidence="1" id="KW-1133">Transmembrane helix</keyword>
<feature type="transmembrane region" description="Helical" evidence="1">
    <location>
        <begin position="162"/>
        <end position="182"/>
    </location>
</feature>
<reference evidence="3" key="1">
    <citation type="submission" date="2020-07" db="EMBL/GenBank/DDBJ databases">
        <title>Genomic analysis of a strain of Sedimentibacter Hydroxybenzoicus DSM7310.</title>
        <authorList>
            <person name="Ma S."/>
        </authorList>
    </citation>
    <scope>NUCLEOTIDE SEQUENCE</scope>
    <source>
        <strain evidence="3">DSM 7310</strain>
    </source>
</reference>
<dbReference type="Proteomes" id="UP000611629">
    <property type="component" value="Unassembled WGS sequence"/>
</dbReference>
<dbReference type="RefSeq" id="WP_179239263.1">
    <property type="nucleotide sequence ID" value="NZ_JACBNQ010000023.1"/>
</dbReference>
<feature type="transmembrane region" description="Helical" evidence="1">
    <location>
        <begin position="194"/>
        <end position="216"/>
    </location>
</feature>
<dbReference type="AlphaFoldDB" id="A0A974BLH4"/>
<gene>
    <name evidence="3" type="ORF">HZF24_15510</name>
</gene>
<name>A0A974BLH4_SEDHY</name>
<dbReference type="SUPFAM" id="SSF55874">
    <property type="entry name" value="ATPase domain of HSP90 chaperone/DNA topoisomerase II/histidine kinase"/>
    <property type="match status" value="1"/>
</dbReference>
<feature type="transmembrane region" description="Helical" evidence="1">
    <location>
        <begin position="66"/>
        <end position="83"/>
    </location>
</feature>
<dbReference type="CDD" id="cd16935">
    <property type="entry name" value="HATPase_AgrC-ComD-like"/>
    <property type="match status" value="1"/>
</dbReference>